<dbReference type="Gene3D" id="3.30.70.1430">
    <property type="entry name" value="Multidrug efflux transporter AcrB pore domain"/>
    <property type="match status" value="2"/>
</dbReference>
<feature type="transmembrane region" description="Helical" evidence="1">
    <location>
        <begin position="887"/>
        <end position="910"/>
    </location>
</feature>
<feature type="transmembrane region" description="Helical" evidence="1">
    <location>
        <begin position="382"/>
        <end position="406"/>
    </location>
</feature>
<feature type="transmembrane region" description="Helical" evidence="1">
    <location>
        <begin position="972"/>
        <end position="995"/>
    </location>
</feature>
<dbReference type="Pfam" id="PF00873">
    <property type="entry name" value="ACR_tran"/>
    <property type="match status" value="1"/>
</dbReference>
<dbReference type="Gene3D" id="3.30.70.1320">
    <property type="entry name" value="Multidrug efflux transporter AcrB pore domain like"/>
    <property type="match status" value="1"/>
</dbReference>
<dbReference type="InterPro" id="IPR000731">
    <property type="entry name" value="SSD"/>
</dbReference>
<accession>A0A6M1SYV4</accession>
<dbReference type="GO" id="GO:0005886">
    <property type="term" value="C:plasma membrane"/>
    <property type="evidence" value="ECO:0007669"/>
    <property type="project" value="TreeGrafter"/>
</dbReference>
<dbReference type="Proteomes" id="UP000479132">
    <property type="component" value="Unassembled WGS sequence"/>
</dbReference>
<evidence type="ECO:0000259" key="2">
    <source>
        <dbReference type="PROSITE" id="PS50156"/>
    </source>
</evidence>
<keyword evidence="1" id="KW-1133">Transmembrane helix</keyword>
<feature type="transmembrane region" description="Helical" evidence="1">
    <location>
        <begin position="938"/>
        <end position="960"/>
    </location>
</feature>
<evidence type="ECO:0000313" key="4">
    <source>
        <dbReference type="Proteomes" id="UP000479132"/>
    </source>
</evidence>
<dbReference type="SUPFAM" id="SSF82693">
    <property type="entry name" value="Multidrug efflux transporter AcrB pore domain, PN1, PN2, PC1 and PC2 subdomains"/>
    <property type="match status" value="2"/>
</dbReference>
<proteinExistence type="predicted"/>
<keyword evidence="1" id="KW-0812">Transmembrane</keyword>
<dbReference type="EMBL" id="JAALLS010000001">
    <property type="protein sequence ID" value="NGP86837.1"/>
    <property type="molecule type" value="Genomic_DNA"/>
</dbReference>
<organism evidence="3 4">
    <name type="scientific">Fodinibius halophilus</name>
    <dbReference type="NCBI Taxonomy" id="1736908"/>
    <lineage>
        <taxon>Bacteria</taxon>
        <taxon>Pseudomonadati</taxon>
        <taxon>Balneolota</taxon>
        <taxon>Balneolia</taxon>
        <taxon>Balneolales</taxon>
        <taxon>Balneolaceae</taxon>
        <taxon>Fodinibius</taxon>
    </lineage>
</organism>
<evidence type="ECO:0000313" key="3">
    <source>
        <dbReference type="EMBL" id="NGP86837.1"/>
    </source>
</evidence>
<feature type="transmembrane region" description="Helical" evidence="1">
    <location>
        <begin position="330"/>
        <end position="349"/>
    </location>
</feature>
<dbReference type="RefSeq" id="WP_165265022.1">
    <property type="nucleotide sequence ID" value="NZ_JAALLS010000001.1"/>
</dbReference>
<dbReference type="GO" id="GO:0042910">
    <property type="term" value="F:xenobiotic transmembrane transporter activity"/>
    <property type="evidence" value="ECO:0007669"/>
    <property type="project" value="TreeGrafter"/>
</dbReference>
<dbReference type="AlphaFoldDB" id="A0A6M1SYV4"/>
<sequence length="1011" mass="113468">MNFTDLSLRRPVTTIMVFISFVVIGIIASRMVPLEYFPDISFPGAYISVPYPNSTPEEVERNITRPIEEALATISGLERMNSTSSENQAGIFVQFKMGTNISMKAMEVKEKIDGIRNQLPDDMERFTINKFSAQDDPMMKLRISSERNLSNAYDLLDRNLKRRIERINGVAKVDLYGVEQKQIRIELIPERLKAHKINLNELTQKLRRSNFSVTAGKVEDAGKRYMVRPTGELSDPAEFAQLIVGPDNLQLKDIATVGYGKPDRDYGRHLDQTYAIGLDIFKESGANTVEIGDNVLSEIDEINKLPEMRGIKIYEMNNQAAGIISSLSELLKAGLLGAFFSIIILYLFLRRLSTTLIVAMAVPFSLIVTLGLLYFMDLSLNILSMMGLMLAVGMLVDNAVVVTENIHRNQNLINDKVEATKRGVKQVAMAVTAGTLTTIIVFLPNIISEDSMIAIQLYHVAITIILALCASLLISLTIIPLLTSKVKAPEKSEEKNRIIDKLEEKYSQGLAWLLKRRYTSSLLIFGTLFSVIVPMSMTNIDMFPSSKSRELYLHYQLNDRYTVERVEQSVSRIEEYLYSNKKKFEIDAVYSYFEPEQATSTLLLTDNDQAEKDVKTIKKEIEENLPKLAIGEVSFEFRDRTGGEQLQVYIIGESSEVLVDLADEVVRRLEDTPGIAEVRSEAETGTEEVQVMVDRERARKLGVSTREVANLVSSSIRGVNLRRVRGKFGETDVVLALQDSDRQSIDDLMKLPVTLEDQEKTVTLASLADYRMDTGPRTIRRENRQTSMGVTISLDDLPMNKAKERIFPVLDQINYPAGYGWSQGRSFEQDQEAMDEMLVNMFLAMFLIYLVMASLFESVLFPSSIITSIFFAVVGVFWFFLVTGTTFSFMAMIGILILMGIVVNNGIVLIDHIHQLRESGMPRFEAIIKGGKDRMRPILMTAATTVLGLLPLCFGNTQIGGDGPPYFPMARAIVGGLTFSTVVTLVILPAIYLILDDIKLWGSRVWQAGTK</sequence>
<feature type="transmembrane region" description="Helical" evidence="1">
    <location>
        <begin position="356"/>
        <end position="376"/>
    </location>
</feature>
<name>A0A6M1SYV4_9BACT</name>
<feature type="transmembrane region" description="Helical" evidence="1">
    <location>
        <begin position="518"/>
        <end position="537"/>
    </location>
</feature>
<feature type="domain" description="SSD" evidence="2">
    <location>
        <begin position="360"/>
        <end position="485"/>
    </location>
</feature>
<feature type="transmembrane region" description="Helical" evidence="1">
    <location>
        <begin position="12"/>
        <end position="32"/>
    </location>
</feature>
<dbReference type="InterPro" id="IPR027463">
    <property type="entry name" value="AcrB_DN_DC_subdom"/>
</dbReference>
<dbReference type="PANTHER" id="PTHR32063">
    <property type="match status" value="1"/>
</dbReference>
<dbReference type="PRINTS" id="PR00702">
    <property type="entry name" value="ACRIFLAVINRP"/>
</dbReference>
<dbReference type="Gene3D" id="3.30.2090.10">
    <property type="entry name" value="Multidrug efflux transporter AcrB TolC docking domain, DN and DC subdomains"/>
    <property type="match status" value="2"/>
</dbReference>
<dbReference type="Gene3D" id="1.20.1640.10">
    <property type="entry name" value="Multidrug efflux transporter AcrB transmembrane domain"/>
    <property type="match status" value="2"/>
</dbReference>
<dbReference type="Gene3D" id="3.30.70.1440">
    <property type="entry name" value="Multidrug efflux transporter AcrB pore domain"/>
    <property type="match status" value="1"/>
</dbReference>
<gene>
    <name evidence="3" type="ORF">G3569_00615</name>
</gene>
<comment type="caution">
    <text evidence="3">The sequence shown here is derived from an EMBL/GenBank/DDBJ whole genome shotgun (WGS) entry which is preliminary data.</text>
</comment>
<dbReference type="PROSITE" id="PS50156">
    <property type="entry name" value="SSD"/>
    <property type="match status" value="1"/>
</dbReference>
<feature type="transmembrane region" description="Helical" evidence="1">
    <location>
        <begin position="837"/>
        <end position="856"/>
    </location>
</feature>
<dbReference type="SUPFAM" id="SSF82714">
    <property type="entry name" value="Multidrug efflux transporter AcrB TolC docking domain, DN and DC subdomains"/>
    <property type="match status" value="2"/>
</dbReference>
<feature type="transmembrane region" description="Helical" evidence="1">
    <location>
        <begin position="427"/>
        <end position="447"/>
    </location>
</feature>
<protein>
    <submittedName>
        <fullName evidence="3">Efflux RND transporter permease subunit</fullName>
    </submittedName>
</protein>
<keyword evidence="4" id="KW-1185">Reference proteome</keyword>
<reference evidence="3 4" key="1">
    <citation type="submission" date="2020-02" db="EMBL/GenBank/DDBJ databases">
        <title>Aliifodinibius halophilus 2W32, complete genome.</title>
        <authorList>
            <person name="Li Y."/>
            <person name="Wu S."/>
        </authorList>
    </citation>
    <scope>NUCLEOTIDE SEQUENCE [LARGE SCALE GENOMIC DNA]</scope>
    <source>
        <strain evidence="3 4">2W32</strain>
    </source>
</reference>
<dbReference type="SUPFAM" id="SSF82866">
    <property type="entry name" value="Multidrug efflux transporter AcrB transmembrane domain"/>
    <property type="match status" value="2"/>
</dbReference>
<feature type="transmembrane region" description="Helical" evidence="1">
    <location>
        <begin position="863"/>
        <end position="881"/>
    </location>
</feature>
<keyword evidence="1" id="KW-0472">Membrane</keyword>
<evidence type="ECO:0000256" key="1">
    <source>
        <dbReference type="SAM" id="Phobius"/>
    </source>
</evidence>
<feature type="transmembrane region" description="Helical" evidence="1">
    <location>
        <begin position="453"/>
        <end position="482"/>
    </location>
</feature>
<dbReference type="InterPro" id="IPR001036">
    <property type="entry name" value="Acrflvin-R"/>
</dbReference>
<dbReference type="PANTHER" id="PTHR32063:SF73">
    <property type="entry name" value="RND SUPERFAMILY EFFLUX PUMP PERMEASE COMPONENT 1"/>
    <property type="match status" value="1"/>
</dbReference>